<proteinExistence type="predicted"/>
<dbReference type="PATRIC" id="fig|1299334.3.peg.8346"/>
<comment type="caution">
    <text evidence="1">The sequence shown here is derived from an EMBL/GenBank/DDBJ whole genome shotgun (WGS) entry which is preliminary data.</text>
</comment>
<name>X7Z9C3_MYCXE</name>
<reference evidence="1" key="1">
    <citation type="submission" date="2014-01" db="EMBL/GenBank/DDBJ databases">
        <authorList>
            <person name="Brown-Elliot B."/>
            <person name="Wallace R."/>
            <person name="Lenaerts A."/>
            <person name="Ordway D."/>
            <person name="DeGroote M.A."/>
            <person name="Parker T."/>
            <person name="Sizemore C."/>
            <person name="Tallon L.J."/>
            <person name="Sadzewicz L.K."/>
            <person name="Sengamalay N."/>
            <person name="Fraser C.M."/>
            <person name="Hine E."/>
            <person name="Shefchek K.A."/>
            <person name="Das S.P."/>
            <person name="Tettelin H."/>
        </authorList>
    </citation>
    <scope>NUCLEOTIDE SEQUENCE [LARGE SCALE GENOMIC DNA]</scope>
    <source>
        <strain evidence="1">4042</strain>
    </source>
</reference>
<gene>
    <name evidence="1" type="ORF">I553_1087</name>
</gene>
<dbReference type="EMBL" id="JAOB01000080">
    <property type="protein sequence ID" value="EUA16112.1"/>
    <property type="molecule type" value="Genomic_DNA"/>
</dbReference>
<organism evidence="1">
    <name type="scientific">Mycobacterium xenopi 4042</name>
    <dbReference type="NCBI Taxonomy" id="1299334"/>
    <lineage>
        <taxon>Bacteria</taxon>
        <taxon>Bacillati</taxon>
        <taxon>Actinomycetota</taxon>
        <taxon>Actinomycetes</taxon>
        <taxon>Mycobacteriales</taxon>
        <taxon>Mycobacteriaceae</taxon>
        <taxon>Mycobacterium</taxon>
    </lineage>
</organism>
<dbReference type="AlphaFoldDB" id="X7Z9C3"/>
<accession>X7Z9C3</accession>
<protein>
    <submittedName>
        <fullName evidence="1">Uncharacterized protein</fullName>
    </submittedName>
</protein>
<sequence length="40" mass="4537">MLSTAAEEWMASLLLHLLRARPVMKMVFDMLGGRYLSSNP</sequence>
<evidence type="ECO:0000313" key="1">
    <source>
        <dbReference type="EMBL" id="EUA16112.1"/>
    </source>
</evidence>